<feature type="compositionally biased region" description="Low complexity" evidence="1">
    <location>
        <begin position="62"/>
        <end position="78"/>
    </location>
</feature>
<feature type="compositionally biased region" description="Gly residues" evidence="1">
    <location>
        <begin position="164"/>
        <end position="178"/>
    </location>
</feature>
<gene>
    <name evidence="3" type="ORF">JCM31826_15100</name>
</gene>
<dbReference type="AlphaFoldDB" id="A0A401XM09"/>
<keyword evidence="2" id="KW-1133">Transmembrane helix</keyword>
<dbReference type="OrthoDB" id="676306at2"/>
<feature type="compositionally biased region" description="Polar residues" evidence="1">
    <location>
        <begin position="95"/>
        <end position="107"/>
    </location>
</feature>
<feature type="transmembrane region" description="Helical" evidence="2">
    <location>
        <begin position="12"/>
        <end position="35"/>
    </location>
</feature>
<reference evidence="3 4" key="1">
    <citation type="submission" date="2018-11" db="EMBL/GenBank/DDBJ databases">
        <title>Schleiferia aggregans sp. nov., a moderately thermophilic heterotrophic bacterium isolated from microbial mats at a terrestrial hot spring.</title>
        <authorList>
            <person name="Iino T."/>
            <person name="Ohkuma M."/>
            <person name="Haruta S."/>
        </authorList>
    </citation>
    <scope>NUCLEOTIDE SEQUENCE [LARGE SCALE GENOMIC DNA]</scope>
    <source>
        <strain evidence="3 4">LA</strain>
    </source>
</reference>
<feature type="region of interest" description="Disordered" evidence="1">
    <location>
        <begin position="54"/>
        <end position="178"/>
    </location>
</feature>
<evidence type="ECO:0000313" key="4">
    <source>
        <dbReference type="Proteomes" id="UP000286715"/>
    </source>
</evidence>
<keyword evidence="2" id="KW-0472">Membrane</keyword>
<accession>A0A401XM09</accession>
<evidence type="ECO:0008006" key="5">
    <source>
        <dbReference type="Google" id="ProtNLM"/>
    </source>
</evidence>
<sequence length="269" mass="29089">MDWPKTKEEKNALALTILINLVLFIIFLFFGLTYFDPKPEEGIAIQFGFNADAGGPQNITDTQQPQPSQTTPASSNTSKTEFTSPTQDVEDAPAINQNKNPKTTQKPQDIKKPENQQPQEDKPQIDQRLQNILNNPNRGAGGQSGSGSQAGTQGSPTGTNESGNSGGGGSGAGSSGTGYFLGGRTAQVKPKPDYNCQEFGRVVVRIKVDQNGNVIEAIPGVSFQNFSTNVFSECLNQIARDAALRTKWSADQDAPEEQIGYIIYEFRKN</sequence>
<comment type="caution">
    <text evidence="3">The sequence shown here is derived from an EMBL/GenBank/DDBJ whole genome shotgun (WGS) entry which is preliminary data.</text>
</comment>
<evidence type="ECO:0000256" key="1">
    <source>
        <dbReference type="SAM" id="MobiDB-lite"/>
    </source>
</evidence>
<dbReference type="EMBL" id="BHZE01000014">
    <property type="protein sequence ID" value="GCD78028.1"/>
    <property type="molecule type" value="Genomic_DNA"/>
</dbReference>
<proteinExistence type="predicted"/>
<feature type="compositionally biased region" description="Low complexity" evidence="1">
    <location>
        <begin position="146"/>
        <end position="163"/>
    </location>
</feature>
<keyword evidence="2" id="KW-0812">Transmembrane</keyword>
<dbReference type="Proteomes" id="UP000286715">
    <property type="component" value="Unassembled WGS sequence"/>
</dbReference>
<name>A0A401XM09_9FLAO</name>
<evidence type="ECO:0000313" key="3">
    <source>
        <dbReference type="EMBL" id="GCD78028.1"/>
    </source>
</evidence>
<protein>
    <recommendedName>
        <fullName evidence="5">Energy transducer TonB</fullName>
    </recommendedName>
</protein>
<dbReference type="RefSeq" id="WP_124398089.1">
    <property type="nucleotide sequence ID" value="NZ_BHZE01000014.1"/>
</dbReference>
<feature type="compositionally biased region" description="Polar residues" evidence="1">
    <location>
        <begin position="127"/>
        <end position="137"/>
    </location>
</feature>
<organism evidence="3 4">
    <name type="scientific">Thermaurantimonas aggregans</name>
    <dbReference type="NCBI Taxonomy" id="2173829"/>
    <lineage>
        <taxon>Bacteria</taxon>
        <taxon>Pseudomonadati</taxon>
        <taxon>Bacteroidota</taxon>
        <taxon>Flavobacteriia</taxon>
        <taxon>Flavobacteriales</taxon>
        <taxon>Schleiferiaceae</taxon>
        <taxon>Thermaurantimonas</taxon>
    </lineage>
</organism>
<evidence type="ECO:0000256" key="2">
    <source>
        <dbReference type="SAM" id="Phobius"/>
    </source>
</evidence>
<feature type="compositionally biased region" description="Basic and acidic residues" evidence="1">
    <location>
        <begin position="108"/>
        <end position="125"/>
    </location>
</feature>
<keyword evidence="4" id="KW-1185">Reference proteome</keyword>